<feature type="compositionally biased region" description="Polar residues" evidence="2">
    <location>
        <begin position="335"/>
        <end position="349"/>
    </location>
</feature>
<dbReference type="InterPro" id="IPR044819">
    <property type="entry name" value="OBL-like"/>
</dbReference>
<dbReference type="SUPFAM" id="SSF53474">
    <property type="entry name" value="alpha/beta-Hydrolases"/>
    <property type="match status" value="1"/>
</dbReference>
<dbReference type="ESTHER" id="jatcu-a0a067kws6">
    <property type="family name" value="Triacylglycerol-lipase-OBL1-like"/>
</dbReference>
<organism evidence="4 5">
    <name type="scientific">Jatropha curcas</name>
    <name type="common">Barbados nut</name>
    <dbReference type="NCBI Taxonomy" id="180498"/>
    <lineage>
        <taxon>Eukaryota</taxon>
        <taxon>Viridiplantae</taxon>
        <taxon>Streptophyta</taxon>
        <taxon>Embryophyta</taxon>
        <taxon>Tracheophyta</taxon>
        <taxon>Spermatophyta</taxon>
        <taxon>Magnoliopsida</taxon>
        <taxon>eudicotyledons</taxon>
        <taxon>Gunneridae</taxon>
        <taxon>Pentapetalae</taxon>
        <taxon>rosids</taxon>
        <taxon>fabids</taxon>
        <taxon>Malpighiales</taxon>
        <taxon>Euphorbiaceae</taxon>
        <taxon>Crotonoideae</taxon>
        <taxon>Jatropheae</taxon>
        <taxon>Jatropha</taxon>
    </lineage>
</organism>
<dbReference type="Proteomes" id="UP000027138">
    <property type="component" value="Unassembled WGS sequence"/>
</dbReference>
<dbReference type="Gene3D" id="3.40.50.1820">
    <property type="entry name" value="alpha/beta hydrolase"/>
    <property type="match status" value="1"/>
</dbReference>
<reference evidence="4 5" key="1">
    <citation type="journal article" date="2014" name="PLoS ONE">
        <title>Global Analysis of Gene Expression Profiles in Physic Nut (Jatropha curcas L.) Seedlings Exposed to Salt Stress.</title>
        <authorList>
            <person name="Zhang L."/>
            <person name="Zhang C."/>
            <person name="Wu P."/>
            <person name="Chen Y."/>
            <person name="Li M."/>
            <person name="Jiang H."/>
            <person name="Wu G."/>
        </authorList>
    </citation>
    <scope>NUCLEOTIDE SEQUENCE [LARGE SCALE GENOMIC DNA]</scope>
    <source>
        <strain evidence="5">cv. GZQX0401</strain>
        <tissue evidence="4">Young leaves</tissue>
    </source>
</reference>
<keyword evidence="5" id="KW-1185">Reference proteome</keyword>
<proteinExistence type="predicted"/>
<evidence type="ECO:0000313" key="5">
    <source>
        <dbReference type="Proteomes" id="UP000027138"/>
    </source>
</evidence>
<gene>
    <name evidence="4" type="ORF">JCGZ_24611</name>
</gene>
<name>A0A067KWS6_JATCU</name>
<dbReference type="EMBL" id="KK914327">
    <property type="protein sequence ID" value="KDP40612.1"/>
    <property type="molecule type" value="Genomic_DNA"/>
</dbReference>
<feature type="region of interest" description="Disordered" evidence="2">
    <location>
        <begin position="308"/>
        <end position="352"/>
    </location>
</feature>
<dbReference type="InterPro" id="IPR002921">
    <property type="entry name" value="Fungal_lipase-type"/>
</dbReference>
<dbReference type="GO" id="GO:0004806">
    <property type="term" value="F:triacylglycerol lipase activity"/>
    <property type="evidence" value="ECO:0007669"/>
    <property type="project" value="InterPro"/>
</dbReference>
<dbReference type="AlphaFoldDB" id="A0A067KWS6"/>
<evidence type="ECO:0000256" key="2">
    <source>
        <dbReference type="SAM" id="MobiDB-lite"/>
    </source>
</evidence>
<protein>
    <recommendedName>
        <fullName evidence="3">Fungal lipase-type domain-containing protein</fullName>
    </recommendedName>
</protein>
<dbReference type="PANTHER" id="PTHR46086:SF3">
    <property type="entry name" value="TRIACYLGLYCEROL LIPASE OBL1"/>
    <property type="match status" value="1"/>
</dbReference>
<feature type="region of interest" description="Disordered" evidence="2">
    <location>
        <begin position="1"/>
        <end position="30"/>
    </location>
</feature>
<keyword evidence="1" id="KW-0378">Hydrolase</keyword>
<evidence type="ECO:0000313" key="4">
    <source>
        <dbReference type="EMBL" id="KDP40612.1"/>
    </source>
</evidence>
<dbReference type="InterPro" id="IPR029058">
    <property type="entry name" value="AB_hydrolase_fold"/>
</dbReference>
<sequence>MATTEPNLEHNNDVHGNGYSNVNERKFGGNNNNNRNRYLIVSPKKAGKWSLFKYLALGDTKSGRKFLDSSEEEEKDGAVSYHRMVILMSIIVRRILAFIAKPLMYLGFVVDFFLNLLSENGDFHGLLINFLHGKVKIPHRGSETYISTIGQLDGRIDLYKSEKLVKQIDDSVTVERSIKAEMGDLSLMDLSIMASKLAYENARVVKNVMHFVDFYDCWNEYQKESNTQVFICCDKPKDANLIVISFRGTEPFNACDWSTDIDFSWYEIPKVGKIHIGFLEALGLGNRDDADTFQYHLQRQQRTNFNYYNGQDVTPMTNSTSESSANTDSDKELSTWDNPSDSEGANNTTKNRKIQLEMAKKSAYYAVTGKLKSLLKEHKNAKFVVSGHSLGGALAILYPTVLMIQEEMELMEKLLGVYTFGQPRVGDVQLGKFMEAHLNNPIPKYFRVVYCNDVVPRVPFDDQIFSYKHFGVCLYYDSWFYMQKMEEQPNPNFFGLWYIMPLHLNAAWEILRSIAMGYTHGPEYREGWFSTFYRLIGLALPGIAAHSPRDYLNSVRLGKERSLHLSSIKSFLHK</sequence>
<dbReference type="CDD" id="cd00519">
    <property type="entry name" value="Lipase_3"/>
    <property type="match status" value="1"/>
</dbReference>
<evidence type="ECO:0000259" key="3">
    <source>
        <dbReference type="Pfam" id="PF01764"/>
    </source>
</evidence>
<dbReference type="Pfam" id="PF01764">
    <property type="entry name" value="Lipase_3"/>
    <property type="match status" value="1"/>
</dbReference>
<dbReference type="GO" id="GO:0006629">
    <property type="term" value="P:lipid metabolic process"/>
    <property type="evidence" value="ECO:0007669"/>
    <property type="project" value="InterPro"/>
</dbReference>
<dbReference type="PANTHER" id="PTHR46086">
    <property type="entry name" value="ALPHA/BETA-HYDROLASES SUPERFAMILY PROTEIN"/>
    <property type="match status" value="1"/>
</dbReference>
<accession>A0A067KWS6</accession>
<feature type="compositionally biased region" description="Polar residues" evidence="2">
    <location>
        <begin position="308"/>
        <end position="327"/>
    </location>
</feature>
<feature type="domain" description="Fungal lipase-type" evidence="3">
    <location>
        <begin position="243"/>
        <end position="461"/>
    </location>
</feature>
<dbReference type="OrthoDB" id="438440at2759"/>
<evidence type="ECO:0000256" key="1">
    <source>
        <dbReference type="ARBA" id="ARBA00022801"/>
    </source>
</evidence>